<sequence length="212" mass="23694">MTRILIIGASGQISQEAIDLYLQNTDFDLTLLARNKSKLPDYDSNRVTVFEGDATDKNAVSKALENVDTVFVSSTGDTLGDQAKTIIEAMNDNGTKRLIFVTALNTLHEVPGKFGEWNDENIGPYLGPFREATEAIENSDLDYTIFRPAWLTNYDEIDYEVTQRDEPFKGTEVSRKSVADLAVKISQNPKRHSKENIGLNKPNTDGDKPSWM</sequence>
<dbReference type="Pfam" id="PF13460">
    <property type="entry name" value="NAD_binding_10"/>
    <property type="match status" value="1"/>
</dbReference>
<organism evidence="3 4">
    <name type="scientific">Staphylococcus lugdunensis</name>
    <dbReference type="NCBI Taxonomy" id="28035"/>
    <lineage>
        <taxon>Bacteria</taxon>
        <taxon>Bacillati</taxon>
        <taxon>Bacillota</taxon>
        <taxon>Bacilli</taxon>
        <taxon>Bacillales</taxon>
        <taxon>Staphylococcaceae</taxon>
        <taxon>Staphylococcus</taxon>
    </lineage>
</organism>
<feature type="region of interest" description="Disordered" evidence="1">
    <location>
        <begin position="184"/>
        <end position="212"/>
    </location>
</feature>
<proteinExistence type="predicted"/>
<name>A0A4Q9WB13_STALU</name>
<dbReference type="Gene3D" id="3.40.50.720">
    <property type="entry name" value="NAD(P)-binding Rossmann-like Domain"/>
    <property type="match status" value="1"/>
</dbReference>
<dbReference type="GO" id="GO:0004074">
    <property type="term" value="F:biliverdin reductase [NAD(P)H] activity"/>
    <property type="evidence" value="ECO:0007669"/>
    <property type="project" value="TreeGrafter"/>
</dbReference>
<dbReference type="InterPro" id="IPR016040">
    <property type="entry name" value="NAD(P)-bd_dom"/>
</dbReference>
<dbReference type="RefSeq" id="WP_002492065.1">
    <property type="nucleotide sequence ID" value="NZ_AP021848.1"/>
</dbReference>
<dbReference type="InterPro" id="IPR036291">
    <property type="entry name" value="NAD(P)-bd_dom_sf"/>
</dbReference>
<dbReference type="EMBL" id="SCHB01000003">
    <property type="protein sequence ID" value="TBW72466.1"/>
    <property type="molecule type" value="Genomic_DNA"/>
</dbReference>
<dbReference type="InterPro" id="IPR051606">
    <property type="entry name" value="Polyketide_Oxido-like"/>
</dbReference>
<dbReference type="PANTHER" id="PTHR43355:SF2">
    <property type="entry name" value="FLAVIN REDUCTASE (NADPH)"/>
    <property type="match status" value="1"/>
</dbReference>
<dbReference type="Proteomes" id="UP000293637">
    <property type="component" value="Unassembled WGS sequence"/>
</dbReference>
<protein>
    <submittedName>
        <fullName evidence="3">SDR family oxidoreductase</fullName>
    </submittedName>
</protein>
<gene>
    <name evidence="3" type="ORF">EQ812_05665</name>
</gene>
<dbReference type="PANTHER" id="PTHR43355">
    <property type="entry name" value="FLAVIN REDUCTASE (NADPH)"/>
    <property type="match status" value="1"/>
</dbReference>
<dbReference type="AlphaFoldDB" id="A0A4Q9WB13"/>
<feature type="domain" description="NAD(P)-binding" evidence="2">
    <location>
        <begin position="8"/>
        <end position="189"/>
    </location>
</feature>
<dbReference type="GO" id="GO:0042602">
    <property type="term" value="F:riboflavin reductase (NADPH) activity"/>
    <property type="evidence" value="ECO:0007669"/>
    <property type="project" value="TreeGrafter"/>
</dbReference>
<evidence type="ECO:0000313" key="3">
    <source>
        <dbReference type="EMBL" id="TBW72466.1"/>
    </source>
</evidence>
<dbReference type="GeneID" id="58090790"/>
<reference evidence="3 4" key="1">
    <citation type="journal article" date="2019" name="Sci. Transl. Med.">
        <title>Quorum sensing between bacterial species on the skin protects against epidermal injury in atopic dermatitis.</title>
        <authorList>
            <person name="Williams M.R."/>
        </authorList>
    </citation>
    <scope>NUCLEOTIDE SEQUENCE [LARGE SCALE GENOMIC DNA]</scope>
    <source>
        <strain evidence="3 4">E7</strain>
    </source>
</reference>
<accession>A0A4Q9WB13</accession>
<dbReference type="CDD" id="cd05267">
    <property type="entry name" value="SDR_a6"/>
    <property type="match status" value="1"/>
</dbReference>
<dbReference type="SUPFAM" id="SSF51735">
    <property type="entry name" value="NAD(P)-binding Rossmann-fold domains"/>
    <property type="match status" value="1"/>
</dbReference>
<comment type="caution">
    <text evidence="3">The sequence shown here is derived from an EMBL/GenBank/DDBJ whole genome shotgun (WGS) entry which is preliminary data.</text>
</comment>
<evidence type="ECO:0000259" key="2">
    <source>
        <dbReference type="Pfam" id="PF13460"/>
    </source>
</evidence>
<evidence type="ECO:0000313" key="4">
    <source>
        <dbReference type="Proteomes" id="UP000293637"/>
    </source>
</evidence>
<evidence type="ECO:0000256" key="1">
    <source>
        <dbReference type="SAM" id="MobiDB-lite"/>
    </source>
</evidence>